<name>A0A6N4XZ84_9FLAO</name>
<protein>
    <recommendedName>
        <fullName evidence="4">DUF2931 family protein</fullName>
    </recommendedName>
</protein>
<accession>A0A6N4XZ84</accession>
<proteinExistence type="predicted"/>
<evidence type="ECO:0008006" key="4">
    <source>
        <dbReference type="Google" id="ProtNLM"/>
    </source>
</evidence>
<keyword evidence="1" id="KW-0472">Membrane</keyword>
<reference evidence="2 3" key="1">
    <citation type="submission" date="2020-01" db="EMBL/GenBank/DDBJ databases">
        <authorList>
            <person name="Rodrigo-Torres L."/>
            <person name="Arahal R. D."/>
            <person name="Lucena T."/>
        </authorList>
    </citation>
    <scope>NUCLEOTIDE SEQUENCE [LARGE SCALE GENOMIC DNA]</scope>
    <source>
        <strain evidence="2 3">CECT 9393</strain>
    </source>
</reference>
<organism evidence="2 3">
    <name type="scientific">Chryseobacterium fistulae</name>
    <dbReference type="NCBI Taxonomy" id="2675058"/>
    <lineage>
        <taxon>Bacteria</taxon>
        <taxon>Pseudomonadati</taxon>
        <taxon>Bacteroidota</taxon>
        <taxon>Flavobacteriia</taxon>
        <taxon>Flavobacteriales</taxon>
        <taxon>Weeksellaceae</taxon>
        <taxon>Chryseobacterium group</taxon>
        <taxon>Chryseobacterium</taxon>
    </lineage>
</organism>
<evidence type="ECO:0000313" key="2">
    <source>
        <dbReference type="EMBL" id="CAA7393072.1"/>
    </source>
</evidence>
<evidence type="ECO:0000313" key="3">
    <source>
        <dbReference type="Proteomes" id="UP000445309"/>
    </source>
</evidence>
<dbReference type="RefSeq" id="WP_162074365.1">
    <property type="nucleotide sequence ID" value="NZ_CACVBY010000149.1"/>
</dbReference>
<sequence length="335" mass="38879">MKKTGLDYFNLFLTCLFVLLLMLYGYALIKGKEFDKLKWNAEVHTTSEDKTMKKGNMIRVINADLFNNSNDSENSPEFSSPDLIYSKSTDSVYFWGKDDLLPDSLSLKYYSIDEKKFYSLHTKLPYDNLKQAIKNKLVESIVSINIMPKGKIELWIKQPDNDDFKPFIIKIFRALESIGNVEELVYRKSGGEKYNDFPGIKNGSDFSDLLRKEYIWEVKVETEDDGDRLKKVEAAGYDENRIEIAKEDHDAKSQNIPKIFSIDWGDKQEYGIQYSFNAEEILTAFRKLDSIKGNEPIQLTFKVYKNKYAECLLSKNGIIIPLKDLYPDDPIKYAR</sequence>
<gene>
    <name evidence="2" type="ORF">CHRY9393_03457</name>
</gene>
<keyword evidence="1" id="KW-1133">Transmembrane helix</keyword>
<feature type="transmembrane region" description="Helical" evidence="1">
    <location>
        <begin position="6"/>
        <end position="29"/>
    </location>
</feature>
<evidence type="ECO:0000256" key="1">
    <source>
        <dbReference type="SAM" id="Phobius"/>
    </source>
</evidence>
<dbReference type="EMBL" id="CACVBY010000149">
    <property type="protein sequence ID" value="CAA7393072.1"/>
    <property type="molecule type" value="Genomic_DNA"/>
</dbReference>
<keyword evidence="3" id="KW-1185">Reference proteome</keyword>
<dbReference type="AlphaFoldDB" id="A0A6N4XZ84"/>
<dbReference type="Proteomes" id="UP000445309">
    <property type="component" value="Unassembled WGS sequence"/>
</dbReference>
<keyword evidence="1" id="KW-0812">Transmembrane</keyword>